<accession>A0A9D4JLE0</accession>
<dbReference type="EMBL" id="JAIWYP010000005">
    <property type="protein sequence ID" value="KAH3816621.1"/>
    <property type="molecule type" value="Genomic_DNA"/>
</dbReference>
<keyword evidence="2" id="KW-1185">Reference proteome</keyword>
<comment type="caution">
    <text evidence="1">The sequence shown here is derived from an EMBL/GenBank/DDBJ whole genome shotgun (WGS) entry which is preliminary data.</text>
</comment>
<dbReference type="Proteomes" id="UP000828390">
    <property type="component" value="Unassembled WGS sequence"/>
</dbReference>
<organism evidence="1 2">
    <name type="scientific">Dreissena polymorpha</name>
    <name type="common">Zebra mussel</name>
    <name type="synonym">Mytilus polymorpha</name>
    <dbReference type="NCBI Taxonomy" id="45954"/>
    <lineage>
        <taxon>Eukaryota</taxon>
        <taxon>Metazoa</taxon>
        <taxon>Spiralia</taxon>
        <taxon>Lophotrochozoa</taxon>
        <taxon>Mollusca</taxon>
        <taxon>Bivalvia</taxon>
        <taxon>Autobranchia</taxon>
        <taxon>Heteroconchia</taxon>
        <taxon>Euheterodonta</taxon>
        <taxon>Imparidentia</taxon>
        <taxon>Neoheterodontei</taxon>
        <taxon>Myida</taxon>
        <taxon>Dreissenoidea</taxon>
        <taxon>Dreissenidae</taxon>
        <taxon>Dreissena</taxon>
    </lineage>
</organism>
<reference evidence="1" key="2">
    <citation type="submission" date="2020-11" db="EMBL/GenBank/DDBJ databases">
        <authorList>
            <person name="McCartney M.A."/>
            <person name="Auch B."/>
            <person name="Kono T."/>
            <person name="Mallez S."/>
            <person name="Becker A."/>
            <person name="Gohl D.M."/>
            <person name="Silverstein K.A.T."/>
            <person name="Koren S."/>
            <person name="Bechman K.B."/>
            <person name="Herman A."/>
            <person name="Abrahante J.E."/>
            <person name="Garbe J."/>
        </authorList>
    </citation>
    <scope>NUCLEOTIDE SEQUENCE</scope>
    <source>
        <strain evidence="1">Duluth1</strain>
        <tissue evidence="1">Whole animal</tissue>
    </source>
</reference>
<dbReference type="AlphaFoldDB" id="A0A9D4JLE0"/>
<gene>
    <name evidence="1" type="ORF">DPMN_118139</name>
</gene>
<evidence type="ECO:0000313" key="2">
    <source>
        <dbReference type="Proteomes" id="UP000828390"/>
    </source>
</evidence>
<reference evidence="1" key="1">
    <citation type="journal article" date="2019" name="bioRxiv">
        <title>The Genome of the Zebra Mussel, Dreissena polymorpha: A Resource for Invasive Species Research.</title>
        <authorList>
            <person name="McCartney M.A."/>
            <person name="Auch B."/>
            <person name="Kono T."/>
            <person name="Mallez S."/>
            <person name="Zhang Y."/>
            <person name="Obille A."/>
            <person name="Becker A."/>
            <person name="Abrahante J.E."/>
            <person name="Garbe J."/>
            <person name="Badalamenti J.P."/>
            <person name="Herman A."/>
            <person name="Mangelson H."/>
            <person name="Liachko I."/>
            <person name="Sullivan S."/>
            <person name="Sone E.D."/>
            <person name="Koren S."/>
            <person name="Silverstein K.A.T."/>
            <person name="Beckman K.B."/>
            <person name="Gohl D.M."/>
        </authorList>
    </citation>
    <scope>NUCLEOTIDE SEQUENCE</scope>
    <source>
        <strain evidence="1">Duluth1</strain>
        <tissue evidence="1">Whole animal</tissue>
    </source>
</reference>
<evidence type="ECO:0000313" key="1">
    <source>
        <dbReference type="EMBL" id="KAH3816621.1"/>
    </source>
</evidence>
<sequence length="80" mass="8946">MIFWAPVEDSQTVPDSLLHIRGTSKRLPKNLRRCQDHNNFSGNSLMVPDSLPHRLGTSRRLKDRTVCDSAMIVCAPVGDS</sequence>
<proteinExistence type="predicted"/>
<name>A0A9D4JLE0_DREPO</name>
<protein>
    <submittedName>
        <fullName evidence="1">Uncharacterized protein</fullName>
    </submittedName>
</protein>